<feature type="compositionally biased region" description="Basic and acidic residues" evidence="1">
    <location>
        <begin position="10"/>
        <end position="21"/>
    </location>
</feature>
<name>A0A382MH96_9ZZZZ</name>
<protein>
    <submittedName>
        <fullName evidence="2">Uncharacterized protein</fullName>
    </submittedName>
</protein>
<feature type="compositionally biased region" description="Basic and acidic residues" evidence="1">
    <location>
        <begin position="38"/>
        <end position="47"/>
    </location>
</feature>
<sequence>MGLASVVSKDNNHRKEKKNDPDYGNGPFGAPVEEDGNNEQKNEDAGPKEAPTFEVSIDWKFEAERRAWLAALREDIYTEAPIEVV</sequence>
<dbReference type="AlphaFoldDB" id="A0A382MH96"/>
<proteinExistence type="predicted"/>
<evidence type="ECO:0000313" key="2">
    <source>
        <dbReference type="EMBL" id="SVC48334.1"/>
    </source>
</evidence>
<organism evidence="2">
    <name type="scientific">marine metagenome</name>
    <dbReference type="NCBI Taxonomy" id="408172"/>
    <lineage>
        <taxon>unclassified sequences</taxon>
        <taxon>metagenomes</taxon>
        <taxon>ecological metagenomes</taxon>
    </lineage>
</organism>
<evidence type="ECO:0000256" key="1">
    <source>
        <dbReference type="SAM" id="MobiDB-lite"/>
    </source>
</evidence>
<gene>
    <name evidence="2" type="ORF">METZ01_LOCUS301188</name>
</gene>
<reference evidence="2" key="1">
    <citation type="submission" date="2018-05" db="EMBL/GenBank/DDBJ databases">
        <authorList>
            <person name="Lanie J.A."/>
            <person name="Ng W.-L."/>
            <person name="Kazmierczak K.M."/>
            <person name="Andrzejewski T.M."/>
            <person name="Davidsen T.M."/>
            <person name="Wayne K.J."/>
            <person name="Tettelin H."/>
            <person name="Glass J.I."/>
            <person name="Rusch D."/>
            <person name="Podicherti R."/>
            <person name="Tsui H.-C.T."/>
            <person name="Winkler M.E."/>
        </authorList>
    </citation>
    <scope>NUCLEOTIDE SEQUENCE</scope>
</reference>
<dbReference type="EMBL" id="UINC01093702">
    <property type="protein sequence ID" value="SVC48334.1"/>
    <property type="molecule type" value="Genomic_DNA"/>
</dbReference>
<accession>A0A382MH96</accession>
<feature type="region of interest" description="Disordered" evidence="1">
    <location>
        <begin position="1"/>
        <end position="53"/>
    </location>
</feature>